<dbReference type="EMBL" id="CP019606">
    <property type="protein sequence ID" value="AQP48543.1"/>
    <property type="molecule type" value="Genomic_DNA"/>
</dbReference>
<organism evidence="10 11">
    <name type="scientific">Tessaracoccus aquimaris</name>
    <dbReference type="NCBI Taxonomy" id="1332264"/>
    <lineage>
        <taxon>Bacteria</taxon>
        <taxon>Bacillati</taxon>
        <taxon>Actinomycetota</taxon>
        <taxon>Actinomycetes</taxon>
        <taxon>Propionibacteriales</taxon>
        <taxon>Propionibacteriaceae</taxon>
        <taxon>Tessaracoccus</taxon>
    </lineage>
</organism>
<evidence type="ECO:0000259" key="8">
    <source>
        <dbReference type="Pfam" id="PF02687"/>
    </source>
</evidence>
<dbReference type="STRING" id="1332264.BW730_14575"/>
<feature type="domain" description="MacB-like periplasmic core" evidence="9">
    <location>
        <begin position="497"/>
        <end position="697"/>
    </location>
</feature>
<dbReference type="GO" id="GO:0022857">
    <property type="term" value="F:transmembrane transporter activity"/>
    <property type="evidence" value="ECO:0007669"/>
    <property type="project" value="TreeGrafter"/>
</dbReference>
<feature type="transmembrane region" description="Helical" evidence="7">
    <location>
        <begin position="724"/>
        <end position="752"/>
    </location>
</feature>
<evidence type="ECO:0000256" key="1">
    <source>
        <dbReference type="ARBA" id="ARBA00004651"/>
    </source>
</evidence>
<feature type="transmembrane region" description="Helical" evidence="7">
    <location>
        <begin position="773"/>
        <end position="797"/>
    </location>
</feature>
<dbReference type="AlphaFoldDB" id="A0A1Q2CQZ7"/>
<comment type="subcellular location">
    <subcellularLocation>
        <location evidence="1">Cell membrane</location>
        <topology evidence="1">Multi-pass membrane protein</topology>
    </subcellularLocation>
</comment>
<protein>
    <recommendedName>
        <fullName evidence="12">ABC transporter permease</fullName>
    </recommendedName>
</protein>
<feature type="domain" description="ABC3 transporter permease C-terminal" evidence="8">
    <location>
        <begin position="276"/>
        <end position="396"/>
    </location>
</feature>
<dbReference type="Pfam" id="PF02687">
    <property type="entry name" value="FtsX"/>
    <property type="match status" value="2"/>
</dbReference>
<feature type="transmembrane region" description="Helical" evidence="7">
    <location>
        <begin position="367"/>
        <end position="387"/>
    </location>
</feature>
<feature type="domain" description="ABC3 transporter permease C-terminal" evidence="8">
    <location>
        <begin position="730"/>
        <end position="846"/>
    </location>
</feature>
<feature type="transmembrane region" description="Helical" evidence="7">
    <location>
        <begin position="442"/>
        <end position="475"/>
    </location>
</feature>
<evidence type="ECO:0000256" key="5">
    <source>
        <dbReference type="ARBA" id="ARBA00023136"/>
    </source>
</evidence>
<dbReference type="KEGG" id="tes:BW730_14575"/>
<dbReference type="Pfam" id="PF12704">
    <property type="entry name" value="MacB_PCD"/>
    <property type="match status" value="2"/>
</dbReference>
<name>A0A1Q2CQZ7_9ACTN</name>
<gene>
    <name evidence="10" type="ORF">BW730_14575</name>
</gene>
<feature type="domain" description="MacB-like periplasmic core" evidence="9">
    <location>
        <begin position="17"/>
        <end position="241"/>
    </location>
</feature>
<evidence type="ECO:0000256" key="6">
    <source>
        <dbReference type="ARBA" id="ARBA00038076"/>
    </source>
</evidence>
<keyword evidence="11" id="KW-1185">Reference proteome</keyword>
<dbReference type="RefSeq" id="WP_077686883.1">
    <property type="nucleotide sequence ID" value="NZ_CP019606.1"/>
</dbReference>
<evidence type="ECO:0008006" key="12">
    <source>
        <dbReference type="Google" id="ProtNLM"/>
    </source>
</evidence>
<evidence type="ECO:0000256" key="4">
    <source>
        <dbReference type="ARBA" id="ARBA00022989"/>
    </source>
</evidence>
<feature type="transmembrane region" description="Helical" evidence="7">
    <location>
        <begin position="321"/>
        <end position="347"/>
    </location>
</feature>
<evidence type="ECO:0000256" key="7">
    <source>
        <dbReference type="SAM" id="Phobius"/>
    </source>
</evidence>
<proteinExistence type="inferred from homology"/>
<keyword evidence="2" id="KW-1003">Cell membrane</keyword>
<dbReference type="InterPro" id="IPR025857">
    <property type="entry name" value="MacB_PCD"/>
</dbReference>
<keyword evidence="4 7" id="KW-1133">Transmembrane helix</keyword>
<keyword evidence="5 7" id="KW-0472">Membrane</keyword>
<sequence>MLRATLKSLWARKVRLILSALSIVLGVAFVAGSLMFTNLLKDSVDQIVTGALGDINVSAEAGGVAGFENVNPSELPQLTPAQVAQIGAVDGVEKAVGIVSSTQVYPLDKDGNLLSFVGAPGIAMNWHDTPAADGQTGARIVEGRAPEAAGEVVLDPSTAKRGGYQVGDTVEVSTPRDGIQSFTLVGTGTFGAGSTAGASYLFFTATEAQRIIQQGQDTFYAAWVQTSPGADVDAVAKAVAAVLPEGFVAETGHAMAETIQDQLDVGLGFVNIFLLVFAGIALLVATLLILNTFSILVAQRSRELALLRAVGAKRSQVRNSVLLEALIIGVLGATLGLLAGYGLAWAILSVLRAVGMDLGPVAPQLTWQTIVASYAIGIVITVVAAYLPARRASKTRPVEALAAAAQSGPEKVGGLPMAGIALIEVGVAAIVCAVWLPVPQPLVWFGAGAALLLIGMVLAAAIVGAPIVWLFGLLFRRGFGEVGKLAQLNAVRQPRRTAATAATLMIGLTLVSAVAILASSTTTSLGNRLSADQRGDFLIAPVGYQPFDAKVAEKARQVDGVAEVYEYFRSSAQVAGQEQPTSIFAASKDAIERGTALNLLAGGLQADGDVQPAVLATDYATEHGLALGQLLDLTGPKGSVEVLITGIHNWGTAFPAGQIVITPEALAKIADTSLVSDLVVFTKDGTDQEAVRTGLQAAVKDIPTVAVSDVHEFVEARVAQFGQLFAVIYALLALAIVISVLGIVNTLGLSVMERTRELGLLRAVGLTRGQLRTMVTLESVIVATLGALLGVVLGVIFGSALVKLLDDQGIDTLAIPGWQLAVFVVVAALFGVLAAVGPARRAARLNVLDSIATE</sequence>
<feature type="transmembrane region" description="Helical" evidence="7">
    <location>
        <begin position="817"/>
        <end position="836"/>
    </location>
</feature>
<evidence type="ECO:0000259" key="9">
    <source>
        <dbReference type="Pfam" id="PF12704"/>
    </source>
</evidence>
<evidence type="ECO:0000313" key="10">
    <source>
        <dbReference type="EMBL" id="AQP48543.1"/>
    </source>
</evidence>
<feature type="transmembrane region" description="Helical" evidence="7">
    <location>
        <begin position="496"/>
        <end position="518"/>
    </location>
</feature>
<dbReference type="InterPro" id="IPR050250">
    <property type="entry name" value="Macrolide_Exporter_MacB"/>
</dbReference>
<comment type="similarity">
    <text evidence="6">Belongs to the ABC-4 integral membrane protein family.</text>
</comment>
<feature type="transmembrane region" description="Helical" evidence="7">
    <location>
        <begin position="272"/>
        <end position="298"/>
    </location>
</feature>
<reference evidence="11" key="1">
    <citation type="submission" date="2017-02" db="EMBL/GenBank/DDBJ databases">
        <title>Tessaracoccus aquaemaris sp. nov., isolated from the intestine of a Korean rockfish, Sebastes schlegelii, in a marine aquaculture pond.</title>
        <authorList>
            <person name="Tak E.J."/>
            <person name="Bae J.-W."/>
        </authorList>
    </citation>
    <scope>NUCLEOTIDE SEQUENCE [LARGE SCALE GENOMIC DNA]</scope>
    <source>
        <strain evidence="11">NSG39</strain>
    </source>
</reference>
<dbReference type="Proteomes" id="UP000188145">
    <property type="component" value="Chromosome"/>
</dbReference>
<dbReference type="OrthoDB" id="9780560at2"/>
<accession>A0A1Q2CQZ7</accession>
<keyword evidence="3 7" id="KW-0812">Transmembrane</keyword>
<feature type="transmembrane region" description="Helical" evidence="7">
    <location>
        <begin position="415"/>
        <end position="436"/>
    </location>
</feature>
<dbReference type="InterPro" id="IPR003838">
    <property type="entry name" value="ABC3_permease_C"/>
</dbReference>
<dbReference type="GO" id="GO:0005886">
    <property type="term" value="C:plasma membrane"/>
    <property type="evidence" value="ECO:0007669"/>
    <property type="project" value="UniProtKB-SubCell"/>
</dbReference>
<evidence type="ECO:0000256" key="3">
    <source>
        <dbReference type="ARBA" id="ARBA00022692"/>
    </source>
</evidence>
<dbReference type="PANTHER" id="PTHR30572:SF4">
    <property type="entry name" value="ABC TRANSPORTER PERMEASE YTRF"/>
    <property type="match status" value="1"/>
</dbReference>
<evidence type="ECO:0000313" key="11">
    <source>
        <dbReference type="Proteomes" id="UP000188145"/>
    </source>
</evidence>
<dbReference type="PANTHER" id="PTHR30572">
    <property type="entry name" value="MEMBRANE COMPONENT OF TRANSPORTER-RELATED"/>
    <property type="match status" value="1"/>
</dbReference>
<evidence type="ECO:0000256" key="2">
    <source>
        <dbReference type="ARBA" id="ARBA00022475"/>
    </source>
</evidence>